<sequence length="475" mass="54335">MFLLFSRLRNAIIGYDGDINKAVILEDGCNLNYLHICVSIDSQNRDAALKFLLTRKDLKINQPSGPSNNCWTALHIVAYAGFADTLDLLLRHGGDPYLSDATDSNVWDVASARGNYSCIEVLEIFANSLIPTCKLLFNDIFKSLCITTKKKNVTNNDVFSIDSLAKVESDESDSNTSEETIIYIPRIPEKNCETKIYVDSNARLTFVERKQSIDLNDNKNIDVNVDELSCSMIEARREKLGLSPVPVTPTTRAVYAKQLAAFEMNPMSPSPIKRKSKYSEELESFIEEQDEVKIKRLETEFRDYFNKSKTSKDCFTYILLDPRVTKNLQSYTTTGVEYNKKLFRRFLRSIFYIGKGKKRRPMEHFLEARNQQLLNKKSEKLDRIIDIWSSGRGVVSLHCFQNISSDEALSREFCMLAAIKNENLTNIKTGDTSKLKGLKWNDHKKNFFGASLLQKAYFYLLIEGEREIKPADIKK</sequence>
<dbReference type="SUPFAM" id="SSF48403">
    <property type="entry name" value="Ankyrin repeat"/>
    <property type="match status" value="1"/>
</dbReference>
<evidence type="ECO:0000259" key="7">
    <source>
        <dbReference type="PROSITE" id="PS50164"/>
    </source>
</evidence>
<dbReference type="AlphaFoldDB" id="A0A443SHA4"/>
<evidence type="ECO:0000256" key="2">
    <source>
        <dbReference type="ARBA" id="ARBA00022483"/>
    </source>
</evidence>
<feature type="repeat" description="ANK" evidence="6">
    <location>
        <begin position="69"/>
        <end position="101"/>
    </location>
</feature>
<dbReference type="PROSITE" id="PS50088">
    <property type="entry name" value="ANK_REPEAT"/>
    <property type="match status" value="1"/>
</dbReference>
<gene>
    <name evidence="9" type="ORF">B4U80_09196</name>
</gene>
<keyword evidence="5" id="KW-1053">Target membrane</keyword>
<dbReference type="Proteomes" id="UP000288716">
    <property type="component" value="Unassembled WGS sequence"/>
</dbReference>
<dbReference type="OrthoDB" id="6514873at2759"/>
<dbReference type="InterPro" id="IPR003887">
    <property type="entry name" value="LEM_dom"/>
</dbReference>
<dbReference type="InterPro" id="IPR000305">
    <property type="entry name" value="GIY-YIG_endonuc"/>
</dbReference>
<evidence type="ECO:0000256" key="5">
    <source>
        <dbReference type="ARBA" id="ARBA00023298"/>
    </source>
</evidence>
<keyword evidence="4" id="KW-0638">Presynaptic neurotoxin</keyword>
<evidence type="ECO:0000313" key="9">
    <source>
        <dbReference type="EMBL" id="RWS26855.1"/>
    </source>
</evidence>
<proteinExistence type="predicted"/>
<dbReference type="PROSITE" id="PS50954">
    <property type="entry name" value="LEM"/>
    <property type="match status" value="1"/>
</dbReference>
<reference evidence="9 10" key="1">
    <citation type="journal article" date="2018" name="Gigascience">
        <title>Genomes of trombidid mites reveal novel predicted allergens and laterally-transferred genes associated with secondary metabolism.</title>
        <authorList>
            <person name="Dong X."/>
            <person name="Chaisiri K."/>
            <person name="Xia D."/>
            <person name="Armstrong S.D."/>
            <person name="Fang Y."/>
            <person name="Donnelly M.J."/>
            <person name="Kadowaki T."/>
            <person name="McGarry J.W."/>
            <person name="Darby A.C."/>
            <person name="Makepeace B.L."/>
        </authorList>
    </citation>
    <scope>NUCLEOTIDE SEQUENCE [LARGE SCALE GENOMIC DNA]</scope>
    <source>
        <strain evidence="9">UoL-UT</strain>
    </source>
</reference>
<organism evidence="9 10">
    <name type="scientific">Leptotrombidium deliense</name>
    <dbReference type="NCBI Taxonomy" id="299467"/>
    <lineage>
        <taxon>Eukaryota</taxon>
        <taxon>Metazoa</taxon>
        <taxon>Ecdysozoa</taxon>
        <taxon>Arthropoda</taxon>
        <taxon>Chelicerata</taxon>
        <taxon>Arachnida</taxon>
        <taxon>Acari</taxon>
        <taxon>Acariformes</taxon>
        <taxon>Trombidiformes</taxon>
        <taxon>Prostigmata</taxon>
        <taxon>Anystina</taxon>
        <taxon>Parasitengona</taxon>
        <taxon>Trombiculoidea</taxon>
        <taxon>Trombiculidae</taxon>
        <taxon>Leptotrombidium</taxon>
    </lineage>
</organism>
<keyword evidence="4" id="KW-0800">Toxin</keyword>
<comment type="subcellular location">
    <subcellularLocation>
        <location evidence="1">Target cell membrane</location>
    </subcellularLocation>
</comment>
<dbReference type="GO" id="GO:0044218">
    <property type="term" value="C:other organism cell membrane"/>
    <property type="evidence" value="ECO:0007669"/>
    <property type="project" value="UniProtKB-KW"/>
</dbReference>
<dbReference type="GO" id="GO:0000712">
    <property type="term" value="P:resolution of meiotic recombination intermediates"/>
    <property type="evidence" value="ECO:0007669"/>
    <property type="project" value="TreeGrafter"/>
</dbReference>
<evidence type="ECO:0000256" key="1">
    <source>
        <dbReference type="ARBA" id="ARBA00004175"/>
    </source>
</evidence>
<evidence type="ECO:0000256" key="3">
    <source>
        <dbReference type="ARBA" id="ARBA00022537"/>
    </source>
</evidence>
<accession>A0A443SHA4</accession>
<dbReference type="PANTHER" id="PTHR46427:SF1">
    <property type="entry name" value="ANKYRIN REPEAT AND LEM DOMAIN-CONTAINING PROTEIN 1"/>
    <property type="match status" value="1"/>
</dbReference>
<keyword evidence="2" id="KW-0268">Exocytosis</keyword>
<dbReference type="GO" id="GO:0044231">
    <property type="term" value="C:host cell presynaptic membrane"/>
    <property type="evidence" value="ECO:0007669"/>
    <property type="project" value="UniProtKB-KW"/>
</dbReference>
<dbReference type="Pfam" id="PF00023">
    <property type="entry name" value="Ank"/>
    <property type="match status" value="1"/>
</dbReference>
<comment type="caution">
    <text evidence="9">The sequence shown here is derived from an EMBL/GenBank/DDBJ whole genome shotgun (WGS) entry which is preliminary data.</text>
</comment>
<dbReference type="InterPro" id="IPR034998">
    <property type="entry name" value="ANKLE1"/>
</dbReference>
<keyword evidence="6" id="KW-0040">ANK repeat</keyword>
<dbReference type="VEuPathDB" id="VectorBase:LDEU005185"/>
<evidence type="ECO:0000313" key="10">
    <source>
        <dbReference type="Proteomes" id="UP000288716"/>
    </source>
</evidence>
<dbReference type="PANTHER" id="PTHR46427">
    <property type="entry name" value="ANKYRIN REPEAT AND LEM DOMAIN-CONTAINING PROTEIN 1"/>
    <property type="match status" value="1"/>
</dbReference>
<dbReference type="GO" id="GO:0000724">
    <property type="term" value="P:double-strand break repair via homologous recombination"/>
    <property type="evidence" value="ECO:0007669"/>
    <property type="project" value="TreeGrafter"/>
</dbReference>
<evidence type="ECO:0000259" key="8">
    <source>
        <dbReference type="PROSITE" id="PS50954"/>
    </source>
</evidence>
<dbReference type="SMART" id="SM00248">
    <property type="entry name" value="ANK"/>
    <property type="match status" value="2"/>
</dbReference>
<keyword evidence="10" id="KW-1185">Reference proteome</keyword>
<keyword evidence="4" id="KW-0528">Neurotoxin</keyword>
<feature type="domain" description="GIY-YIG" evidence="7">
    <location>
        <begin position="312"/>
        <end position="427"/>
    </location>
</feature>
<dbReference type="EMBL" id="NCKV01002425">
    <property type="protein sequence ID" value="RWS26855.1"/>
    <property type="molecule type" value="Genomic_DNA"/>
</dbReference>
<dbReference type="CDD" id="cd10454">
    <property type="entry name" value="GIY-YIG_COG3680_Meta"/>
    <property type="match status" value="1"/>
</dbReference>
<dbReference type="GO" id="GO:0004520">
    <property type="term" value="F:DNA endonuclease activity"/>
    <property type="evidence" value="ECO:0007669"/>
    <property type="project" value="TreeGrafter"/>
</dbReference>
<dbReference type="InterPro" id="IPR036770">
    <property type="entry name" value="Ankyrin_rpt-contain_sf"/>
</dbReference>
<dbReference type="PROSITE" id="PS50164">
    <property type="entry name" value="GIY_YIG"/>
    <property type="match status" value="1"/>
</dbReference>
<evidence type="ECO:0000256" key="6">
    <source>
        <dbReference type="PROSITE-ProRule" id="PRU00023"/>
    </source>
</evidence>
<dbReference type="Pfam" id="PF22945">
    <property type="entry name" value="LEM-3_GIY-YIG"/>
    <property type="match status" value="1"/>
</dbReference>
<dbReference type="STRING" id="299467.A0A443SHA4"/>
<dbReference type="Gene3D" id="1.25.40.20">
    <property type="entry name" value="Ankyrin repeat-containing domain"/>
    <property type="match status" value="1"/>
</dbReference>
<dbReference type="SUPFAM" id="SSF63451">
    <property type="entry name" value="LEM domain"/>
    <property type="match status" value="1"/>
</dbReference>
<dbReference type="InterPro" id="IPR011015">
    <property type="entry name" value="LEM/LEM-like_dom_sf"/>
</dbReference>
<keyword evidence="5" id="KW-0472">Membrane</keyword>
<evidence type="ECO:0000256" key="4">
    <source>
        <dbReference type="ARBA" id="ARBA00023028"/>
    </source>
</evidence>
<dbReference type="Gene3D" id="1.10.720.40">
    <property type="match status" value="1"/>
</dbReference>
<dbReference type="GO" id="GO:0005737">
    <property type="term" value="C:cytoplasm"/>
    <property type="evidence" value="ECO:0007669"/>
    <property type="project" value="TreeGrafter"/>
</dbReference>
<keyword evidence="3" id="KW-1052">Target cell membrane</keyword>
<feature type="domain" description="LEM" evidence="8">
    <location>
        <begin position="222"/>
        <end position="266"/>
    </location>
</feature>
<protein>
    <submittedName>
        <fullName evidence="9">Uncharacterized protein</fullName>
    </submittedName>
</protein>
<dbReference type="GO" id="GO:0006887">
    <property type="term" value="P:exocytosis"/>
    <property type="evidence" value="ECO:0007669"/>
    <property type="project" value="UniProtKB-KW"/>
</dbReference>
<name>A0A443SHA4_9ACAR</name>
<dbReference type="InterPro" id="IPR002110">
    <property type="entry name" value="Ankyrin_rpt"/>
</dbReference>
<dbReference type="GO" id="GO:0005654">
    <property type="term" value="C:nucleoplasm"/>
    <property type="evidence" value="ECO:0007669"/>
    <property type="project" value="TreeGrafter"/>
</dbReference>